<evidence type="ECO:0000259" key="3">
    <source>
        <dbReference type="Pfam" id="PF25298"/>
    </source>
</evidence>
<evidence type="ECO:0000256" key="1">
    <source>
        <dbReference type="SAM" id="Coils"/>
    </source>
</evidence>
<keyword evidence="5" id="KW-1185">Reference proteome</keyword>
<dbReference type="Gene3D" id="3.30.40.10">
    <property type="entry name" value="Zinc/RING finger domain, C3HC4 (zinc finger)"/>
    <property type="match status" value="1"/>
</dbReference>
<feature type="domain" description="FP protein C-terminal" evidence="3">
    <location>
        <begin position="302"/>
        <end position="352"/>
    </location>
</feature>
<evidence type="ECO:0000313" key="4">
    <source>
        <dbReference type="EMBL" id="CAB3252192.1"/>
    </source>
</evidence>
<dbReference type="InterPro" id="IPR057251">
    <property type="entry name" value="FP_C"/>
</dbReference>
<dbReference type="Gene3D" id="3.30.70.1820">
    <property type="entry name" value="L1 transposable element, RRM domain"/>
    <property type="match status" value="1"/>
</dbReference>
<feature type="coiled-coil region" evidence="1">
    <location>
        <begin position="166"/>
        <end position="200"/>
    </location>
</feature>
<name>A0A8S1B1Y3_ARCPL</name>
<evidence type="ECO:0000256" key="2">
    <source>
        <dbReference type="SAM" id="MobiDB-lite"/>
    </source>
</evidence>
<dbReference type="AlphaFoldDB" id="A0A8S1B1Y3"/>
<protein>
    <recommendedName>
        <fullName evidence="3">FP protein C-terminal domain-containing protein</fullName>
    </recommendedName>
</protein>
<comment type="caution">
    <text evidence="4">The sequence shown here is derived from an EMBL/GenBank/DDBJ whole genome shotgun (WGS) entry which is preliminary data.</text>
</comment>
<dbReference type="Pfam" id="PF25298">
    <property type="entry name" value="Baculo_FP_2nd"/>
    <property type="match status" value="1"/>
</dbReference>
<feature type="region of interest" description="Disordered" evidence="2">
    <location>
        <begin position="73"/>
        <end position="92"/>
    </location>
</feature>
<dbReference type="SUPFAM" id="SSF57903">
    <property type="entry name" value="FYVE/PHD zinc finger"/>
    <property type="match status" value="1"/>
</dbReference>
<accession>A0A8S1B1Y3</accession>
<dbReference type="PANTHER" id="PTHR11505">
    <property type="entry name" value="L1 TRANSPOSABLE ELEMENT-RELATED"/>
    <property type="match status" value="1"/>
</dbReference>
<sequence length="354" mass="40426">MSTSESTTAGKSPSPSWGCCSRKLKGNKHAKCNKCMKMYHYACLSFIQSYVLPATWLCADCLNDDMSAELTPSRNITTTRGNKKQPPQTSSYFNISSEDVRSMIQETLKNELKAQLSIFSDLLNSNLSRELHPIKEQMEQMNDSMTYMNNQYEDRLKEYSTCKEELKVLQVENSSMKNTITDLNARLNQLEQQTRSNNIEIQCLPEKKQENLIEVVTELSKVVGCNIEPRDILHCTRVAKLNPKNPRPRSIVVQLASPRIRDQLLAATITYNKSNVESKLNTTHLGYSGPKTPIFVSEHLSANNRALHTAARIKAKEIGYQYVWIRGGRIYMRKTQEAEHILIRDMDTLLKLNK</sequence>
<proteinExistence type="predicted"/>
<dbReference type="InterPro" id="IPR013083">
    <property type="entry name" value="Znf_RING/FYVE/PHD"/>
</dbReference>
<reference evidence="4 5" key="1">
    <citation type="submission" date="2020-04" db="EMBL/GenBank/DDBJ databases">
        <authorList>
            <person name="Wallbank WR R."/>
            <person name="Pardo Diaz C."/>
            <person name="Kozak K."/>
            <person name="Martin S."/>
            <person name="Jiggins C."/>
            <person name="Moest M."/>
            <person name="Warren A I."/>
            <person name="Byers J.R.P. K."/>
            <person name="Montejo-Kovacevich G."/>
            <person name="Yen C E."/>
        </authorList>
    </citation>
    <scope>NUCLEOTIDE SEQUENCE [LARGE SCALE GENOMIC DNA]</scope>
</reference>
<dbReference type="OrthoDB" id="8196581at2759"/>
<gene>
    <name evidence="4" type="ORF">APLA_LOCUS13348</name>
</gene>
<evidence type="ECO:0000313" key="5">
    <source>
        <dbReference type="Proteomes" id="UP000494106"/>
    </source>
</evidence>
<dbReference type="Proteomes" id="UP000494106">
    <property type="component" value="Unassembled WGS sequence"/>
</dbReference>
<dbReference type="InterPro" id="IPR011011">
    <property type="entry name" value="Znf_FYVE_PHD"/>
</dbReference>
<keyword evidence="1" id="KW-0175">Coiled coil</keyword>
<organism evidence="4 5">
    <name type="scientific">Arctia plantaginis</name>
    <name type="common">Wood tiger moth</name>
    <name type="synonym">Phalaena plantaginis</name>
    <dbReference type="NCBI Taxonomy" id="874455"/>
    <lineage>
        <taxon>Eukaryota</taxon>
        <taxon>Metazoa</taxon>
        <taxon>Ecdysozoa</taxon>
        <taxon>Arthropoda</taxon>
        <taxon>Hexapoda</taxon>
        <taxon>Insecta</taxon>
        <taxon>Pterygota</taxon>
        <taxon>Neoptera</taxon>
        <taxon>Endopterygota</taxon>
        <taxon>Lepidoptera</taxon>
        <taxon>Glossata</taxon>
        <taxon>Ditrysia</taxon>
        <taxon>Noctuoidea</taxon>
        <taxon>Erebidae</taxon>
        <taxon>Arctiinae</taxon>
        <taxon>Arctia</taxon>
    </lineage>
</organism>
<dbReference type="EMBL" id="CADEBC010000553">
    <property type="protein sequence ID" value="CAB3252192.1"/>
    <property type="molecule type" value="Genomic_DNA"/>
</dbReference>
<dbReference type="InterPro" id="IPR004244">
    <property type="entry name" value="Transposase_22"/>
</dbReference>